<evidence type="ECO:0000256" key="1">
    <source>
        <dbReference type="PROSITE-ProRule" id="PRU00723"/>
    </source>
</evidence>
<name>A0A813GVT2_POLGL</name>
<reference evidence="4" key="1">
    <citation type="submission" date="2021-02" db="EMBL/GenBank/DDBJ databases">
        <authorList>
            <person name="Dougan E. K."/>
            <person name="Rhodes N."/>
            <person name="Thang M."/>
            <person name="Chan C."/>
        </authorList>
    </citation>
    <scope>NUCLEOTIDE SEQUENCE</scope>
</reference>
<dbReference type="AlphaFoldDB" id="A0A813GVT2"/>
<protein>
    <recommendedName>
        <fullName evidence="3">C3H1-type domain-containing protein</fullName>
    </recommendedName>
</protein>
<feature type="zinc finger region" description="C3H1-type" evidence="1">
    <location>
        <begin position="63"/>
        <end position="87"/>
    </location>
</feature>
<keyword evidence="1" id="KW-0862">Zinc</keyword>
<dbReference type="GO" id="GO:0008270">
    <property type="term" value="F:zinc ion binding"/>
    <property type="evidence" value="ECO:0007669"/>
    <property type="project" value="UniProtKB-KW"/>
</dbReference>
<comment type="caution">
    <text evidence="4">The sequence shown here is derived from an EMBL/GenBank/DDBJ whole genome shotgun (WGS) entry which is preliminary data.</text>
</comment>
<evidence type="ECO:0000313" key="5">
    <source>
        <dbReference type="Proteomes" id="UP000654075"/>
    </source>
</evidence>
<feature type="compositionally biased region" description="Low complexity" evidence="2">
    <location>
        <begin position="1"/>
        <end position="10"/>
    </location>
</feature>
<dbReference type="Proteomes" id="UP000654075">
    <property type="component" value="Unassembled WGS sequence"/>
</dbReference>
<evidence type="ECO:0000313" key="4">
    <source>
        <dbReference type="EMBL" id="CAE8629465.1"/>
    </source>
</evidence>
<sequence length="121" mass="13107">AASSSASRGEAASEESDNNNSNNNNNSSNNTNMSIAESDPDQLAGHAVVAPCYRVHDLGACTPCSFFGQRRWGCRHGDSCKFCHSCVLTKQEVYILKRSKRGLRKGEQFLPSMSIQGSHIA</sequence>
<dbReference type="EMBL" id="CAJNNV010029648">
    <property type="protein sequence ID" value="CAE8629465.1"/>
    <property type="molecule type" value="Genomic_DNA"/>
</dbReference>
<evidence type="ECO:0000259" key="3">
    <source>
        <dbReference type="PROSITE" id="PS50103"/>
    </source>
</evidence>
<accession>A0A813GVT2</accession>
<keyword evidence="5" id="KW-1185">Reference proteome</keyword>
<keyword evidence="1" id="KW-0863">Zinc-finger</keyword>
<gene>
    <name evidence="4" type="ORF">PGLA1383_LOCUS45959</name>
</gene>
<feature type="non-terminal residue" evidence="4">
    <location>
        <position position="1"/>
    </location>
</feature>
<feature type="domain" description="C3H1-type" evidence="3">
    <location>
        <begin position="63"/>
        <end position="87"/>
    </location>
</feature>
<evidence type="ECO:0000256" key="2">
    <source>
        <dbReference type="SAM" id="MobiDB-lite"/>
    </source>
</evidence>
<feature type="compositionally biased region" description="Low complexity" evidence="2">
    <location>
        <begin position="18"/>
        <end position="32"/>
    </location>
</feature>
<dbReference type="InterPro" id="IPR000571">
    <property type="entry name" value="Znf_CCCH"/>
</dbReference>
<keyword evidence="1" id="KW-0479">Metal-binding</keyword>
<dbReference type="PROSITE" id="PS50103">
    <property type="entry name" value="ZF_C3H1"/>
    <property type="match status" value="1"/>
</dbReference>
<proteinExistence type="predicted"/>
<feature type="region of interest" description="Disordered" evidence="2">
    <location>
        <begin position="1"/>
        <end position="39"/>
    </location>
</feature>
<organism evidence="4 5">
    <name type="scientific">Polarella glacialis</name>
    <name type="common">Dinoflagellate</name>
    <dbReference type="NCBI Taxonomy" id="89957"/>
    <lineage>
        <taxon>Eukaryota</taxon>
        <taxon>Sar</taxon>
        <taxon>Alveolata</taxon>
        <taxon>Dinophyceae</taxon>
        <taxon>Suessiales</taxon>
        <taxon>Suessiaceae</taxon>
        <taxon>Polarella</taxon>
    </lineage>
</organism>